<evidence type="ECO:0000256" key="3">
    <source>
        <dbReference type="ARBA" id="ARBA00022448"/>
    </source>
</evidence>
<organism evidence="19 20">
    <name type="scientific">Roseisolibacter agri</name>
    <dbReference type="NCBI Taxonomy" id="2014610"/>
    <lineage>
        <taxon>Bacteria</taxon>
        <taxon>Pseudomonadati</taxon>
        <taxon>Gemmatimonadota</taxon>
        <taxon>Gemmatimonadia</taxon>
        <taxon>Gemmatimonadales</taxon>
        <taxon>Gemmatimonadaceae</taxon>
        <taxon>Roseisolibacter</taxon>
    </lineage>
</organism>
<dbReference type="InterPro" id="IPR036927">
    <property type="entry name" value="Cyt_c_oxase-like_su1_sf"/>
</dbReference>
<evidence type="ECO:0000256" key="14">
    <source>
        <dbReference type="ARBA" id="ARBA00023136"/>
    </source>
</evidence>
<dbReference type="Pfam" id="PF00115">
    <property type="entry name" value="COX1"/>
    <property type="match status" value="1"/>
</dbReference>
<dbReference type="GO" id="GO:0022904">
    <property type="term" value="P:respiratory electron transport chain"/>
    <property type="evidence" value="ECO:0007669"/>
    <property type="project" value="TreeGrafter"/>
</dbReference>
<evidence type="ECO:0000256" key="5">
    <source>
        <dbReference type="ARBA" id="ARBA00022617"/>
    </source>
</evidence>
<feature type="transmembrane region" description="Helical" evidence="17">
    <location>
        <begin position="162"/>
        <end position="186"/>
    </location>
</feature>
<feature type="transmembrane region" description="Helical" evidence="17">
    <location>
        <begin position="206"/>
        <end position="227"/>
    </location>
</feature>
<evidence type="ECO:0000256" key="16">
    <source>
        <dbReference type="RuleBase" id="RU000370"/>
    </source>
</evidence>
<dbReference type="AlphaFoldDB" id="A0AA37QJT6"/>
<feature type="domain" description="Cytochrome oxidase subunit I profile" evidence="18">
    <location>
        <begin position="16"/>
        <end position="530"/>
    </location>
</feature>
<dbReference type="FunFam" id="1.20.210.10:FF:000006">
    <property type="entry name" value="Cytochrome c oxidase subunit 1"/>
    <property type="match status" value="1"/>
</dbReference>
<feature type="transmembrane region" description="Helical" evidence="17">
    <location>
        <begin position="615"/>
        <end position="635"/>
    </location>
</feature>
<evidence type="ECO:0000256" key="2">
    <source>
        <dbReference type="ARBA" id="ARBA00004673"/>
    </source>
</evidence>
<evidence type="ECO:0000256" key="10">
    <source>
        <dbReference type="ARBA" id="ARBA00022982"/>
    </source>
</evidence>
<dbReference type="GO" id="GO:0004129">
    <property type="term" value="F:cytochrome-c oxidase activity"/>
    <property type="evidence" value="ECO:0007669"/>
    <property type="project" value="UniProtKB-EC"/>
</dbReference>
<evidence type="ECO:0000256" key="6">
    <source>
        <dbReference type="ARBA" id="ARBA00022660"/>
    </source>
</evidence>
<dbReference type="GO" id="GO:0005886">
    <property type="term" value="C:plasma membrane"/>
    <property type="evidence" value="ECO:0007669"/>
    <property type="project" value="UniProtKB-SubCell"/>
</dbReference>
<dbReference type="CDD" id="cd01662">
    <property type="entry name" value="Ubiquinol_Oxidase_I"/>
    <property type="match status" value="1"/>
</dbReference>
<comment type="function">
    <text evidence="17">Cytochrome c oxidase is the component of the respiratory chain that catalyzes the reduction of oxygen to water. Subunits 1-3 form the functional core of the enzyme complex. CO I is the catalytic subunit of the enzyme. Electrons originating in cytochrome c are transferred via the copper A center of subunit 2 and heme A of subunit 1 to the bimetallic center formed by heme A3 and copper B.</text>
</comment>
<evidence type="ECO:0000256" key="9">
    <source>
        <dbReference type="ARBA" id="ARBA00022967"/>
    </source>
</evidence>
<evidence type="ECO:0000256" key="11">
    <source>
        <dbReference type="ARBA" id="ARBA00022989"/>
    </source>
</evidence>
<feature type="transmembrane region" description="Helical" evidence="17">
    <location>
        <begin position="425"/>
        <end position="447"/>
    </location>
</feature>
<keyword evidence="12 17" id="KW-0408">Iron</keyword>
<feature type="transmembrane region" description="Helical" evidence="17">
    <location>
        <begin position="119"/>
        <end position="138"/>
    </location>
</feature>
<feature type="transmembrane region" description="Helical" evidence="17">
    <location>
        <begin position="283"/>
        <end position="307"/>
    </location>
</feature>
<dbReference type="InterPro" id="IPR000883">
    <property type="entry name" value="Cyt_C_Oxase_1"/>
</dbReference>
<dbReference type="PROSITE" id="PS00077">
    <property type="entry name" value="COX1_CUB"/>
    <property type="match status" value="1"/>
</dbReference>
<dbReference type="NCBIfam" id="TIGR02891">
    <property type="entry name" value="CtaD_CoxA"/>
    <property type="match status" value="1"/>
</dbReference>
<evidence type="ECO:0000256" key="1">
    <source>
        <dbReference type="ARBA" id="ARBA00004651"/>
    </source>
</evidence>
<feature type="transmembrane region" description="Helical" evidence="17">
    <location>
        <begin position="247"/>
        <end position="271"/>
    </location>
</feature>
<accession>A0AA37QJT6</accession>
<feature type="transmembrane region" description="Helical" evidence="17">
    <location>
        <begin position="352"/>
        <end position="373"/>
    </location>
</feature>
<reference evidence="19" key="1">
    <citation type="submission" date="2022-08" db="EMBL/GenBank/DDBJ databases">
        <title>Draft genome sequencing of Roseisolibacter agri AW1220.</title>
        <authorList>
            <person name="Tobiishi Y."/>
            <person name="Tonouchi A."/>
        </authorList>
    </citation>
    <scope>NUCLEOTIDE SEQUENCE</scope>
    <source>
        <strain evidence="19">AW1220</strain>
    </source>
</reference>
<evidence type="ECO:0000256" key="8">
    <source>
        <dbReference type="ARBA" id="ARBA00022723"/>
    </source>
</evidence>
<comment type="similarity">
    <text evidence="16">Belongs to the heme-copper respiratory oxidase family.</text>
</comment>
<feature type="transmembrane region" description="Helical" evidence="17">
    <location>
        <begin position="393"/>
        <end position="413"/>
    </location>
</feature>
<dbReference type="GO" id="GO:0046872">
    <property type="term" value="F:metal ion binding"/>
    <property type="evidence" value="ECO:0007669"/>
    <property type="project" value="UniProtKB-KW"/>
</dbReference>
<feature type="transmembrane region" description="Helical" evidence="17">
    <location>
        <begin position="319"/>
        <end position="340"/>
    </location>
</feature>
<name>A0AA37QJT6_9BACT</name>
<evidence type="ECO:0000313" key="19">
    <source>
        <dbReference type="EMBL" id="GLC27113.1"/>
    </source>
</evidence>
<evidence type="ECO:0000256" key="17">
    <source>
        <dbReference type="RuleBase" id="RU363061"/>
    </source>
</evidence>
<comment type="pathway">
    <text evidence="2 17">Energy metabolism; oxidative phosphorylation.</text>
</comment>
<feature type="transmembrane region" description="Helical" evidence="17">
    <location>
        <begin position="75"/>
        <end position="99"/>
    </location>
</feature>
<feature type="transmembrane region" description="Helical" evidence="17">
    <location>
        <begin position="641"/>
        <end position="661"/>
    </location>
</feature>
<evidence type="ECO:0000256" key="7">
    <source>
        <dbReference type="ARBA" id="ARBA00022692"/>
    </source>
</evidence>
<dbReference type="InterPro" id="IPR023616">
    <property type="entry name" value="Cyt_c_oxase-like_su1_dom"/>
</dbReference>
<dbReference type="RefSeq" id="WP_284351559.1">
    <property type="nucleotide sequence ID" value="NZ_BRXS01000005.1"/>
</dbReference>
<dbReference type="InterPro" id="IPR014241">
    <property type="entry name" value="Cyt_c_oxidase_su1_bac"/>
</dbReference>
<comment type="subcellular location">
    <subcellularLocation>
        <location evidence="1 17">Cell membrane</location>
        <topology evidence="1 17">Multi-pass membrane protein</topology>
    </subcellularLocation>
</comment>
<feature type="transmembrane region" description="Helical" evidence="17">
    <location>
        <begin position="467"/>
        <end position="491"/>
    </location>
</feature>
<dbReference type="SUPFAM" id="SSF81442">
    <property type="entry name" value="Cytochrome c oxidase subunit I-like"/>
    <property type="match status" value="1"/>
</dbReference>
<dbReference type="Proteomes" id="UP001161325">
    <property type="component" value="Unassembled WGS sequence"/>
</dbReference>
<evidence type="ECO:0000313" key="20">
    <source>
        <dbReference type="Proteomes" id="UP001161325"/>
    </source>
</evidence>
<keyword evidence="8 17" id="KW-0479">Metal-binding</keyword>
<proteinExistence type="inferred from homology"/>
<evidence type="ECO:0000259" key="18">
    <source>
        <dbReference type="PROSITE" id="PS50855"/>
    </source>
</evidence>
<dbReference type="PRINTS" id="PR01165">
    <property type="entry name" value="CYCOXIDASEI"/>
</dbReference>
<dbReference type="PANTHER" id="PTHR10422:SF18">
    <property type="entry name" value="CYTOCHROME C OXIDASE SUBUNIT 1"/>
    <property type="match status" value="1"/>
</dbReference>
<evidence type="ECO:0000256" key="15">
    <source>
        <dbReference type="ARBA" id="ARBA00047816"/>
    </source>
</evidence>
<keyword evidence="20" id="KW-1185">Reference proteome</keyword>
<keyword evidence="9" id="KW-1278">Translocase</keyword>
<keyword evidence="10 16" id="KW-0249">Electron transport</keyword>
<keyword evidence="4 17" id="KW-1003">Cell membrane</keyword>
<sequence>MATTVAAPAYAPAHSQEETGLWSWLTTVDHKRIGTLYLFTSLFFFVWGGIEAALIRAQLAGPNLNVLSADTYNQVFTMHGTTMVFLAIMPLSAAFFNLLIPLQIGARDVAFPRLNAFSYWIYLLGGIFISLPILFQAAPDGGWFGYTPLTTKAHSPGINIDFWVIGLQILGISTLAASFNFITTIVNMRAPGMNMMRMPMFTWNSFVVQFLVLLAFPVITIALQFLIFDRFFGTNFYTTAAGADPLLWQHLFWIFGHPEVYILILPAFGLVSEVIPAFSRKPIFGYPVMVYATVLIGFLGFGVWAHHMFSVGMGPVADSVFSLTTMLIAIPTGVKIFNWISTMWGGALRFTTAMKFAVALVGLFTVGGISGVMHSSPPADLQQTDTYFIVAHFHYVLFGGSMFGLFAGTYFYFPKFSGRIMSEKLGSWSFWWMFVGMNLTFFPMHYSGLMGMPRRIYTYDADQGYTLFNQLSTAGTGVLMIGIAITLWNLWRSWSHGERVGNDPWGAGTLEWSIPSPPPDYNFAELPKVTSRYPVWDAKSPELTREVPHTETGDRRLGIAGPEGITNGHEFAEVQVNPTGGAAYAQGEQGVRVSANAPQRLPTAKELGIPMPNPSIMPLVCALGVVVMFCGLLFLGKSTMTGVSIMAFGALWWVTSLYNWLTTPLEDAH</sequence>
<evidence type="ECO:0000256" key="13">
    <source>
        <dbReference type="ARBA" id="ARBA00023008"/>
    </source>
</evidence>
<evidence type="ECO:0000256" key="12">
    <source>
        <dbReference type="ARBA" id="ARBA00023004"/>
    </source>
</evidence>
<feature type="transmembrane region" description="Helical" evidence="17">
    <location>
        <begin position="36"/>
        <end position="55"/>
    </location>
</feature>
<dbReference type="GO" id="GO:0020037">
    <property type="term" value="F:heme binding"/>
    <property type="evidence" value="ECO:0007669"/>
    <property type="project" value="InterPro"/>
</dbReference>
<dbReference type="EMBL" id="BRXS01000005">
    <property type="protein sequence ID" value="GLC27113.1"/>
    <property type="molecule type" value="Genomic_DNA"/>
</dbReference>
<protein>
    <recommendedName>
        <fullName evidence="17">Cytochrome c oxidase subunit 1</fullName>
        <ecNumber evidence="17">7.1.1.9</ecNumber>
    </recommendedName>
</protein>
<comment type="caution">
    <text evidence="19">The sequence shown here is derived from an EMBL/GenBank/DDBJ whole genome shotgun (WGS) entry which is preliminary data.</text>
</comment>
<dbReference type="PROSITE" id="PS50855">
    <property type="entry name" value="COX1"/>
    <property type="match status" value="1"/>
</dbReference>
<keyword evidence="14 17" id="KW-0472">Membrane</keyword>
<keyword evidence="6 16" id="KW-0679">Respiratory chain</keyword>
<dbReference type="EC" id="7.1.1.9" evidence="17"/>
<dbReference type="GO" id="GO:0009060">
    <property type="term" value="P:aerobic respiration"/>
    <property type="evidence" value="ECO:0007669"/>
    <property type="project" value="InterPro"/>
</dbReference>
<dbReference type="GO" id="GO:0015990">
    <property type="term" value="P:electron transport coupled proton transport"/>
    <property type="evidence" value="ECO:0007669"/>
    <property type="project" value="InterPro"/>
</dbReference>
<keyword evidence="5 16" id="KW-0349">Heme</keyword>
<dbReference type="Gene3D" id="1.10.287.70">
    <property type="match status" value="1"/>
</dbReference>
<keyword evidence="3 16" id="KW-0813">Transport</keyword>
<keyword evidence="13 17" id="KW-0186">Copper</keyword>
<evidence type="ECO:0000256" key="4">
    <source>
        <dbReference type="ARBA" id="ARBA00022475"/>
    </source>
</evidence>
<keyword evidence="7 16" id="KW-0812">Transmembrane</keyword>
<comment type="catalytic activity">
    <reaction evidence="15 17">
        <text>4 Fe(II)-[cytochrome c] + O2 + 8 H(+)(in) = 4 Fe(III)-[cytochrome c] + 2 H2O + 4 H(+)(out)</text>
        <dbReference type="Rhea" id="RHEA:11436"/>
        <dbReference type="Rhea" id="RHEA-COMP:10350"/>
        <dbReference type="Rhea" id="RHEA-COMP:14399"/>
        <dbReference type="ChEBI" id="CHEBI:15377"/>
        <dbReference type="ChEBI" id="CHEBI:15378"/>
        <dbReference type="ChEBI" id="CHEBI:15379"/>
        <dbReference type="ChEBI" id="CHEBI:29033"/>
        <dbReference type="ChEBI" id="CHEBI:29034"/>
        <dbReference type="EC" id="7.1.1.9"/>
    </reaction>
</comment>
<gene>
    <name evidence="19" type="primary">ctaD</name>
    <name evidence="19" type="ORF">rosag_36260</name>
</gene>
<dbReference type="PANTHER" id="PTHR10422">
    <property type="entry name" value="CYTOCHROME C OXIDASE SUBUNIT 1"/>
    <property type="match status" value="1"/>
</dbReference>
<dbReference type="Gene3D" id="1.20.210.10">
    <property type="entry name" value="Cytochrome c oxidase-like, subunit I domain"/>
    <property type="match status" value="1"/>
</dbReference>
<keyword evidence="11 17" id="KW-1133">Transmembrane helix</keyword>
<dbReference type="InterPro" id="IPR023615">
    <property type="entry name" value="Cyt_c_Oxase_su1_BS"/>
</dbReference>